<dbReference type="SUPFAM" id="SSF55785">
    <property type="entry name" value="PYP-like sensor domain (PAS domain)"/>
    <property type="match status" value="4"/>
</dbReference>
<reference evidence="23" key="1">
    <citation type="submission" date="2018-05" db="EMBL/GenBank/DDBJ databases">
        <authorList>
            <person name="Du Z."/>
            <person name="Wang X."/>
        </authorList>
    </citation>
    <scope>NUCLEOTIDE SEQUENCE [LARGE SCALE GENOMIC DNA]</scope>
    <source>
        <strain evidence="23">CQN31</strain>
    </source>
</reference>
<comment type="subunit">
    <text evidence="15">At low DSF concentrations, interacts with RpfF.</text>
</comment>
<evidence type="ECO:0000256" key="18">
    <source>
        <dbReference type="PROSITE-ProRule" id="PRU00169"/>
    </source>
</evidence>
<dbReference type="Pfam" id="PF12860">
    <property type="entry name" value="PAS_7"/>
    <property type="match status" value="4"/>
</dbReference>
<feature type="domain" description="Histidine kinase" evidence="19">
    <location>
        <begin position="694"/>
        <end position="915"/>
    </location>
</feature>
<protein>
    <recommendedName>
        <fullName evidence="16">Sensory/regulatory protein RpfC</fullName>
        <ecNumber evidence="3">2.7.13.3</ecNumber>
    </recommendedName>
</protein>
<dbReference type="SMART" id="SM00388">
    <property type="entry name" value="HisKA"/>
    <property type="match status" value="1"/>
</dbReference>
<feature type="modified residue" description="4-aspartylphosphate" evidence="18">
    <location>
        <position position="988"/>
    </location>
</feature>
<dbReference type="FunFam" id="3.30.565.10:FF:000010">
    <property type="entry name" value="Sensor histidine kinase RcsC"/>
    <property type="match status" value="1"/>
</dbReference>
<dbReference type="SUPFAM" id="SSF55874">
    <property type="entry name" value="ATPase domain of HSP90 chaperone/DNA topoisomerase II/histidine kinase"/>
    <property type="match status" value="1"/>
</dbReference>
<evidence type="ECO:0000256" key="8">
    <source>
        <dbReference type="ARBA" id="ARBA00022692"/>
    </source>
</evidence>
<proteinExistence type="predicted"/>
<dbReference type="PROSITE" id="PS50894">
    <property type="entry name" value="HPT"/>
    <property type="match status" value="1"/>
</dbReference>
<evidence type="ECO:0000256" key="17">
    <source>
        <dbReference type="PROSITE-ProRule" id="PRU00110"/>
    </source>
</evidence>
<dbReference type="Proteomes" id="UP000245765">
    <property type="component" value="Unassembled WGS sequence"/>
</dbReference>
<evidence type="ECO:0000256" key="15">
    <source>
        <dbReference type="ARBA" id="ARBA00064003"/>
    </source>
</evidence>
<dbReference type="Gene3D" id="3.30.565.10">
    <property type="entry name" value="Histidine kinase-like ATPase, C-terminal domain"/>
    <property type="match status" value="1"/>
</dbReference>
<dbReference type="InterPro" id="IPR001789">
    <property type="entry name" value="Sig_transdc_resp-reg_receiver"/>
</dbReference>
<dbReference type="InterPro" id="IPR036890">
    <property type="entry name" value="HATPase_C_sf"/>
</dbReference>
<keyword evidence="9" id="KW-0547">Nucleotide-binding</keyword>
<feature type="modified residue" description="Phosphohistidine" evidence="17">
    <location>
        <position position="1130"/>
    </location>
</feature>
<dbReference type="EMBL" id="QGNA01000004">
    <property type="protein sequence ID" value="PWS35858.1"/>
    <property type="molecule type" value="Genomic_DNA"/>
</dbReference>
<dbReference type="InterPro" id="IPR004358">
    <property type="entry name" value="Sig_transdc_His_kin-like_C"/>
</dbReference>
<dbReference type="Pfam" id="PF02518">
    <property type="entry name" value="HATPase_c"/>
    <property type="match status" value="1"/>
</dbReference>
<keyword evidence="6 18" id="KW-0597">Phosphoprotein</keyword>
<dbReference type="InterPro" id="IPR011006">
    <property type="entry name" value="CheY-like_superfamily"/>
</dbReference>
<evidence type="ECO:0000313" key="22">
    <source>
        <dbReference type="EMBL" id="PWS35858.1"/>
    </source>
</evidence>
<evidence type="ECO:0000256" key="7">
    <source>
        <dbReference type="ARBA" id="ARBA00022679"/>
    </source>
</evidence>
<dbReference type="InterPro" id="IPR005467">
    <property type="entry name" value="His_kinase_dom"/>
</dbReference>
<keyword evidence="11" id="KW-0067">ATP-binding</keyword>
<comment type="caution">
    <text evidence="22">The sequence shown here is derived from an EMBL/GenBank/DDBJ whole genome shotgun (WGS) entry which is preliminary data.</text>
</comment>
<keyword evidence="4" id="KW-1003">Cell membrane</keyword>
<evidence type="ECO:0000259" key="19">
    <source>
        <dbReference type="PROSITE" id="PS50109"/>
    </source>
</evidence>
<accession>A0A317FE53</accession>
<keyword evidence="13" id="KW-0902">Two-component regulatory system</keyword>
<sequence length="1185" mass="127106">MGQDGAMLPASGPEPPGATAADLQAQALASLAGPFALFAADGRMVSANARLDSLLPPSDAARGPAATLHGLLAAIGQRGGGVSAFGYVESPEDPAWWLPPDGQEERSRDWCTPEGRWFRVHLRRLEGGWLLNAAEVTDFKRHEKDLAEARQRLQTALDHMTDGVLMWDDEFRLVVASNGTASVAGLPTAMLHPGVSVLDLIRLQESRGDFGTPPATEAELAERVAQRAALLTRPGGASAIRRTPSGAWVEEKSIPMASGGTVLMYRDVTELKQREEELNAARGQLQTVLDHMTDGVVMWDAEFRVLFFNKETLRVGEFPPEMAYRGVNVLDIMRLQDQRGEFGPPPQDEAELDLRVKQRAALLSRPGGVSYVRRTPSGKWLEVKSIPIATGGAVLMYRDITALKEREQELQEARETQQLILDHMTDGVVLMDQDLRFKLANRAAARLHDVPEEFGRPGTPARDALLHRIRRGDYGPPPEDPAAIEALVESQLRLARNPGGPPELRRAANGAWIEASAVATQDGGVLVIYRDITALKEREQQLQEARATHELVLETMNDGLVLWGPDFRVRLVNRQLAQFYAIPDALARAGADGREILRLMFRRGDYGPPPEEGSALDAAVAAKARQILDAGGEAEIRLSPAGYWMEISRHALADGSVLTSYRNITRLKMREEELSEARDAAEAANRAKSAFLAAMSHEIRTPMNGVLGMIEVLERTPPGPAQARCIAVMRDSAGQLLRIIDDLLDFSKIEAGRMELEALPFSLGGLVEGAVDTLGVQARGKGLVLVADPPGPGPDMVSGDPVRVRQILFNLIGNAIKFTDKGFVRLGAETRHAADGAVDVTLVVEDSGVGMTEAQMARLFQPFAQADSSTTRRFGGTGLGLSIVRRLARLMGGDVTVASTPGRGSRFTVTLRLGAAADSPAGAAAPAQHGLPAPGSAPRLLVVDDHPVNREVLARQLEILGFEADMAEDGAQALALWRDARHRLALVDLHMPVMDGLDLARAIRREEAARPDGPRTAIIAVTANALKGEDERCYAAGMDGFLPKPLALEQLSRALVQHLSGADAAEGAAANEPGLATLWDPEALRQLFGEDEARLARLLGSFRDGVRRDSEAVLAALAAGDLKTAGDAAHRLKGAARMAGARRLAELMAEVEAAAKGGDAAAAARAAEALPSLSERTLVAAGATG</sequence>
<evidence type="ECO:0000256" key="10">
    <source>
        <dbReference type="ARBA" id="ARBA00022777"/>
    </source>
</evidence>
<dbReference type="CDD" id="cd16922">
    <property type="entry name" value="HATPase_EvgS-ArcB-TorS-like"/>
    <property type="match status" value="1"/>
</dbReference>
<dbReference type="InterPro" id="IPR008207">
    <property type="entry name" value="Sig_transdc_His_kin_Hpt_dom"/>
</dbReference>
<dbReference type="PRINTS" id="PR00344">
    <property type="entry name" value="BCTRLSENSOR"/>
</dbReference>
<dbReference type="Gene3D" id="1.20.120.160">
    <property type="entry name" value="HPT domain"/>
    <property type="match status" value="1"/>
</dbReference>
<evidence type="ECO:0000256" key="16">
    <source>
        <dbReference type="ARBA" id="ARBA00068150"/>
    </source>
</evidence>
<evidence type="ECO:0000256" key="13">
    <source>
        <dbReference type="ARBA" id="ARBA00023012"/>
    </source>
</evidence>
<keyword evidence="7" id="KW-0808">Transferase</keyword>
<dbReference type="InterPro" id="IPR035965">
    <property type="entry name" value="PAS-like_dom_sf"/>
</dbReference>
<dbReference type="GO" id="GO:0000155">
    <property type="term" value="F:phosphorelay sensor kinase activity"/>
    <property type="evidence" value="ECO:0007669"/>
    <property type="project" value="InterPro"/>
</dbReference>
<dbReference type="GO" id="GO:0005886">
    <property type="term" value="C:plasma membrane"/>
    <property type="evidence" value="ECO:0007669"/>
    <property type="project" value="UniProtKB-SubCell"/>
</dbReference>
<dbReference type="InterPro" id="IPR000014">
    <property type="entry name" value="PAS"/>
</dbReference>
<dbReference type="InterPro" id="IPR003661">
    <property type="entry name" value="HisK_dim/P_dom"/>
</dbReference>
<dbReference type="FunFam" id="1.10.287.130:FF:000002">
    <property type="entry name" value="Two-component osmosensing histidine kinase"/>
    <property type="match status" value="1"/>
</dbReference>
<dbReference type="InterPro" id="IPR036641">
    <property type="entry name" value="HPT_dom_sf"/>
</dbReference>
<dbReference type="Gene3D" id="3.30.450.20">
    <property type="entry name" value="PAS domain"/>
    <property type="match status" value="4"/>
</dbReference>
<dbReference type="CDD" id="cd17546">
    <property type="entry name" value="REC_hyHK_CKI1_RcsC-like"/>
    <property type="match status" value="1"/>
</dbReference>
<evidence type="ECO:0000256" key="9">
    <source>
        <dbReference type="ARBA" id="ARBA00022741"/>
    </source>
</evidence>
<evidence type="ECO:0000256" key="1">
    <source>
        <dbReference type="ARBA" id="ARBA00000085"/>
    </source>
</evidence>
<keyword evidence="12" id="KW-1133">Transmembrane helix</keyword>
<evidence type="ECO:0000256" key="6">
    <source>
        <dbReference type="ARBA" id="ARBA00022553"/>
    </source>
</evidence>
<evidence type="ECO:0000256" key="4">
    <source>
        <dbReference type="ARBA" id="ARBA00022475"/>
    </source>
</evidence>
<dbReference type="SMART" id="SM00387">
    <property type="entry name" value="HATPase_c"/>
    <property type="match status" value="1"/>
</dbReference>
<comment type="catalytic activity">
    <reaction evidence="1">
        <text>ATP + protein L-histidine = ADP + protein N-phospho-L-histidine.</text>
        <dbReference type="EC" id="2.7.13.3"/>
    </reaction>
</comment>
<evidence type="ECO:0000256" key="11">
    <source>
        <dbReference type="ARBA" id="ARBA00022840"/>
    </source>
</evidence>
<dbReference type="SUPFAM" id="SSF52172">
    <property type="entry name" value="CheY-like"/>
    <property type="match status" value="1"/>
</dbReference>
<dbReference type="PROSITE" id="PS50110">
    <property type="entry name" value="RESPONSE_REGULATORY"/>
    <property type="match status" value="1"/>
</dbReference>
<dbReference type="SUPFAM" id="SSF47226">
    <property type="entry name" value="Histidine-containing phosphotransfer domain, HPT domain"/>
    <property type="match status" value="1"/>
</dbReference>
<keyword evidence="5" id="KW-0997">Cell inner membrane</keyword>
<comment type="subcellular location">
    <subcellularLocation>
        <location evidence="2">Cell inner membrane</location>
        <topology evidence="2">Multi-pass membrane protein</topology>
    </subcellularLocation>
</comment>
<evidence type="ECO:0000313" key="23">
    <source>
        <dbReference type="Proteomes" id="UP000245765"/>
    </source>
</evidence>
<feature type="domain" description="Response regulatory" evidence="20">
    <location>
        <begin position="939"/>
        <end position="1059"/>
    </location>
</feature>
<evidence type="ECO:0000256" key="2">
    <source>
        <dbReference type="ARBA" id="ARBA00004429"/>
    </source>
</evidence>
<dbReference type="PROSITE" id="PS50109">
    <property type="entry name" value="HIS_KIN"/>
    <property type="match status" value="1"/>
</dbReference>
<dbReference type="SMART" id="SM00448">
    <property type="entry name" value="REC"/>
    <property type="match status" value="1"/>
</dbReference>
<evidence type="ECO:0000256" key="12">
    <source>
        <dbReference type="ARBA" id="ARBA00022989"/>
    </source>
</evidence>
<evidence type="ECO:0000256" key="5">
    <source>
        <dbReference type="ARBA" id="ARBA00022519"/>
    </source>
</evidence>
<dbReference type="Pfam" id="PF00072">
    <property type="entry name" value="Response_reg"/>
    <property type="match status" value="1"/>
</dbReference>
<dbReference type="InterPro" id="IPR036097">
    <property type="entry name" value="HisK_dim/P_sf"/>
</dbReference>
<dbReference type="CDD" id="cd00082">
    <property type="entry name" value="HisKA"/>
    <property type="match status" value="1"/>
</dbReference>
<dbReference type="Pfam" id="PF00512">
    <property type="entry name" value="HisKA"/>
    <property type="match status" value="1"/>
</dbReference>
<keyword evidence="23" id="KW-1185">Reference proteome</keyword>
<name>A0A317FE53_9PROT</name>
<dbReference type="SMART" id="SM00091">
    <property type="entry name" value="PAS"/>
    <property type="match status" value="4"/>
</dbReference>
<evidence type="ECO:0000259" key="20">
    <source>
        <dbReference type="PROSITE" id="PS50110"/>
    </source>
</evidence>
<dbReference type="SUPFAM" id="SSF47384">
    <property type="entry name" value="Homodimeric domain of signal transducing histidine kinase"/>
    <property type="match status" value="1"/>
</dbReference>
<dbReference type="PANTHER" id="PTHR43047">
    <property type="entry name" value="TWO-COMPONENT HISTIDINE PROTEIN KINASE"/>
    <property type="match status" value="1"/>
</dbReference>
<evidence type="ECO:0000256" key="14">
    <source>
        <dbReference type="ARBA" id="ARBA00023136"/>
    </source>
</evidence>
<dbReference type="GO" id="GO:0005524">
    <property type="term" value="F:ATP binding"/>
    <property type="evidence" value="ECO:0007669"/>
    <property type="project" value="UniProtKB-KW"/>
</dbReference>
<dbReference type="PANTHER" id="PTHR43047:SF64">
    <property type="entry name" value="HISTIDINE KINASE CONTAINING CHEY-HOMOLOGOUS RECEIVER DOMAIN AND PAS DOMAIN-RELATED"/>
    <property type="match status" value="1"/>
</dbReference>
<organism evidence="22 23">
    <name type="scientific">Falsiroseomonas bella</name>
    <dbReference type="NCBI Taxonomy" id="2184016"/>
    <lineage>
        <taxon>Bacteria</taxon>
        <taxon>Pseudomonadati</taxon>
        <taxon>Pseudomonadota</taxon>
        <taxon>Alphaproteobacteria</taxon>
        <taxon>Acetobacterales</taxon>
        <taxon>Roseomonadaceae</taxon>
        <taxon>Falsiroseomonas</taxon>
    </lineage>
</organism>
<dbReference type="InterPro" id="IPR003594">
    <property type="entry name" value="HATPase_dom"/>
</dbReference>
<evidence type="ECO:0000256" key="3">
    <source>
        <dbReference type="ARBA" id="ARBA00012438"/>
    </source>
</evidence>
<gene>
    <name evidence="22" type="ORF">DFH01_20025</name>
</gene>
<dbReference type="AlphaFoldDB" id="A0A317FE53"/>
<evidence type="ECO:0000259" key="21">
    <source>
        <dbReference type="PROSITE" id="PS50894"/>
    </source>
</evidence>
<dbReference type="Gene3D" id="3.40.50.2300">
    <property type="match status" value="1"/>
</dbReference>
<keyword evidence="14" id="KW-0472">Membrane</keyword>
<dbReference type="EC" id="2.7.13.3" evidence="3"/>
<feature type="domain" description="HPt" evidence="21">
    <location>
        <begin position="1091"/>
        <end position="1185"/>
    </location>
</feature>
<dbReference type="Gene3D" id="1.10.287.130">
    <property type="match status" value="1"/>
</dbReference>
<dbReference type="Pfam" id="PF01627">
    <property type="entry name" value="Hpt"/>
    <property type="match status" value="1"/>
</dbReference>
<keyword evidence="10" id="KW-0418">Kinase</keyword>
<keyword evidence="8" id="KW-0812">Transmembrane</keyword>
<dbReference type="CDD" id="cd00130">
    <property type="entry name" value="PAS"/>
    <property type="match status" value="1"/>
</dbReference>